<dbReference type="RefSeq" id="WP_012835305.1">
    <property type="nucleotide sequence ID" value="NC_013441.1"/>
</dbReference>
<dbReference type="STRING" id="526226.Gbro_3603"/>
<keyword evidence="4 6" id="KW-1133">Transmembrane helix</keyword>
<dbReference type="AlphaFoldDB" id="D0LF97"/>
<comment type="subcellular location">
    <subcellularLocation>
        <location evidence="1">Cell membrane</location>
        <topology evidence="1">Multi-pass membrane protein</topology>
    </subcellularLocation>
</comment>
<dbReference type="SUPFAM" id="SSF103473">
    <property type="entry name" value="MFS general substrate transporter"/>
    <property type="match status" value="1"/>
</dbReference>
<dbReference type="PANTHER" id="PTHR23501:SF1">
    <property type="entry name" value="TRANSPORT PROTEIN HSRA-RELATED"/>
    <property type="match status" value="1"/>
</dbReference>
<proteinExistence type="predicted"/>
<dbReference type="HOGENOM" id="CLU_000960_28_0_11"/>
<evidence type="ECO:0000256" key="4">
    <source>
        <dbReference type="ARBA" id="ARBA00022989"/>
    </source>
</evidence>
<dbReference type="PANTHER" id="PTHR23501">
    <property type="entry name" value="MAJOR FACILITATOR SUPERFAMILY"/>
    <property type="match status" value="1"/>
</dbReference>
<protein>
    <submittedName>
        <fullName evidence="8">Major facilitator superfamily MFS_1</fullName>
    </submittedName>
</protein>
<dbReference type="Gene3D" id="1.20.1250.20">
    <property type="entry name" value="MFS general substrate transporter like domains"/>
    <property type="match status" value="2"/>
</dbReference>
<feature type="transmembrane region" description="Helical" evidence="6">
    <location>
        <begin position="101"/>
        <end position="122"/>
    </location>
</feature>
<reference evidence="9" key="1">
    <citation type="submission" date="2009-10" db="EMBL/GenBank/DDBJ databases">
        <title>The complete chromosome of Gordonia bronchialis DSM 43247.</title>
        <authorList>
            <consortium name="US DOE Joint Genome Institute (JGI-PGF)"/>
            <person name="Lucas S."/>
            <person name="Copeland A."/>
            <person name="Lapidus A."/>
            <person name="Glavina del Rio T."/>
            <person name="Dalin E."/>
            <person name="Tice H."/>
            <person name="Bruce D."/>
            <person name="Goodwin L."/>
            <person name="Pitluck S."/>
            <person name="Kyrpides N."/>
            <person name="Mavromatis K."/>
            <person name="Ivanova N."/>
            <person name="Ovchinnikova G."/>
            <person name="Saunders E."/>
            <person name="Brettin T."/>
            <person name="Detter J.C."/>
            <person name="Han C."/>
            <person name="Larimer F."/>
            <person name="Land M."/>
            <person name="Hauser L."/>
            <person name="Markowitz V."/>
            <person name="Cheng J.-F."/>
            <person name="Hugenholtz P."/>
            <person name="Woyke T."/>
            <person name="Wu D."/>
            <person name="Jando M."/>
            <person name="Schneider S."/>
            <person name="Goeker M."/>
            <person name="Klenk H.-P."/>
            <person name="Eisen J.A."/>
        </authorList>
    </citation>
    <scope>NUCLEOTIDE SEQUENCE [LARGE SCALE GENOMIC DNA]</scope>
    <source>
        <strain evidence="9">ATCC 25592 / DSM 43247 / BCRC 13721 / JCM 3198 / KCTC 3076 / NBRC 16047 / NCTC 10667</strain>
    </source>
</reference>
<dbReference type="Pfam" id="PF07690">
    <property type="entry name" value="MFS_1"/>
    <property type="match status" value="1"/>
</dbReference>
<dbReference type="Proteomes" id="UP000001219">
    <property type="component" value="Chromosome"/>
</dbReference>
<feature type="transmembrane region" description="Helical" evidence="6">
    <location>
        <begin position="12"/>
        <end position="36"/>
    </location>
</feature>
<feature type="transmembrane region" description="Helical" evidence="6">
    <location>
        <begin position="196"/>
        <end position="214"/>
    </location>
</feature>
<dbReference type="PROSITE" id="PS50850">
    <property type="entry name" value="MFS"/>
    <property type="match status" value="1"/>
</dbReference>
<sequence>MARSSFPRALAILGASAMFMEILDATIVITALPAIADDLGVSTFDATGVVTAYLMTLAVVIPVSGWAAQRWGVRPVFLGAMAVFTLGSLGCALSGGLGWLIAMRVVQAAGGAMMVPVGRLAVLRAVDRSEIVRAIAYLTWPALVAPVLAPVVGGLIVTHAGWRTIFLINIPIGVVGLVAASVICRPEPRPALPRRLDLSGLIGTSLAVTAIMVGTHELTSTAPRPTVLAGTAVAAVLAGAWTVRHLRRVDDPLLDLSALRHHSFASVLSNGSVYRAVISAVPFLLPIMFQVRFGWSPTAAGAMVAALFVGNLMIKPFTTGLMRRLGIRRVLVCDTALSVLAFGALACLGASTASWIIAGLLVVSGALRSIGFTAYNTLAFADVTGPELPHANALHAAAQELAAAVGIAGAAVAVTLGMRYGADVLPAGPYGLAFVVLAVVTLLLLVGALRLAATAGDPAVGRDQ</sequence>
<organism evidence="8 9">
    <name type="scientific">Gordonia bronchialis (strain ATCC 25592 / DSM 43247 / BCRC 13721 / JCM 3198 / KCTC 3076 / NBRC 16047 / NCTC 10667)</name>
    <name type="common">Rhodococcus bronchialis</name>
    <dbReference type="NCBI Taxonomy" id="526226"/>
    <lineage>
        <taxon>Bacteria</taxon>
        <taxon>Bacillati</taxon>
        <taxon>Actinomycetota</taxon>
        <taxon>Actinomycetes</taxon>
        <taxon>Mycobacteriales</taxon>
        <taxon>Gordoniaceae</taxon>
        <taxon>Gordonia</taxon>
    </lineage>
</organism>
<feature type="domain" description="Major facilitator superfamily (MFS) profile" evidence="7">
    <location>
        <begin position="10"/>
        <end position="456"/>
    </location>
</feature>
<evidence type="ECO:0000256" key="6">
    <source>
        <dbReference type="SAM" id="Phobius"/>
    </source>
</evidence>
<feature type="transmembrane region" description="Helical" evidence="6">
    <location>
        <begin position="134"/>
        <end position="158"/>
    </location>
</feature>
<evidence type="ECO:0000256" key="5">
    <source>
        <dbReference type="ARBA" id="ARBA00023136"/>
    </source>
</evidence>
<dbReference type="InterPro" id="IPR011701">
    <property type="entry name" value="MFS"/>
</dbReference>
<keyword evidence="9" id="KW-1185">Reference proteome</keyword>
<evidence type="ECO:0000256" key="3">
    <source>
        <dbReference type="ARBA" id="ARBA00022692"/>
    </source>
</evidence>
<dbReference type="GO" id="GO:0005886">
    <property type="term" value="C:plasma membrane"/>
    <property type="evidence" value="ECO:0007669"/>
    <property type="project" value="UniProtKB-SubCell"/>
</dbReference>
<accession>D0LF97</accession>
<reference evidence="8 9" key="2">
    <citation type="journal article" date="2010" name="Stand. Genomic Sci.">
        <title>Complete genome sequence of Gordonia bronchialis type strain (3410).</title>
        <authorList>
            <person name="Ivanova N."/>
            <person name="Sikorski J."/>
            <person name="Jando M."/>
            <person name="Lapidus A."/>
            <person name="Nolan M."/>
            <person name="Lucas S."/>
            <person name="Del Rio T.G."/>
            <person name="Tice H."/>
            <person name="Copeland A."/>
            <person name="Cheng J.F."/>
            <person name="Chen F."/>
            <person name="Bruce D."/>
            <person name="Goodwin L."/>
            <person name="Pitluck S."/>
            <person name="Mavromatis K."/>
            <person name="Ovchinnikova G."/>
            <person name="Pati A."/>
            <person name="Chen A."/>
            <person name="Palaniappan K."/>
            <person name="Land M."/>
            <person name="Hauser L."/>
            <person name="Chang Y.J."/>
            <person name="Jeffries C.D."/>
            <person name="Chain P."/>
            <person name="Saunders E."/>
            <person name="Han C."/>
            <person name="Detter J.C."/>
            <person name="Brettin T."/>
            <person name="Rohde M."/>
            <person name="Goker M."/>
            <person name="Bristow J."/>
            <person name="Eisen J.A."/>
            <person name="Markowitz V."/>
            <person name="Hugenholtz P."/>
            <person name="Klenk H.P."/>
            <person name="Kyrpides N.C."/>
        </authorList>
    </citation>
    <scope>NUCLEOTIDE SEQUENCE [LARGE SCALE GENOMIC DNA]</scope>
    <source>
        <strain evidence="9">ATCC 25592 / DSM 43247 / BCRC 13721 / JCM 3198 / KCTC 3076 / NBRC 16047 / NCTC 10667</strain>
    </source>
</reference>
<name>D0LF97_GORB4</name>
<evidence type="ECO:0000313" key="9">
    <source>
        <dbReference type="Proteomes" id="UP000001219"/>
    </source>
</evidence>
<feature type="transmembrane region" description="Helical" evidence="6">
    <location>
        <begin position="401"/>
        <end position="418"/>
    </location>
</feature>
<evidence type="ECO:0000256" key="1">
    <source>
        <dbReference type="ARBA" id="ARBA00004651"/>
    </source>
</evidence>
<feature type="transmembrane region" description="Helical" evidence="6">
    <location>
        <begin position="430"/>
        <end position="453"/>
    </location>
</feature>
<feature type="transmembrane region" description="Helical" evidence="6">
    <location>
        <begin position="226"/>
        <end position="243"/>
    </location>
</feature>
<feature type="transmembrane region" description="Helical" evidence="6">
    <location>
        <begin position="75"/>
        <end position="95"/>
    </location>
</feature>
<keyword evidence="3 6" id="KW-0812">Transmembrane</keyword>
<dbReference type="InterPro" id="IPR020846">
    <property type="entry name" value="MFS_dom"/>
</dbReference>
<dbReference type="InterPro" id="IPR036259">
    <property type="entry name" value="MFS_trans_sf"/>
</dbReference>
<feature type="transmembrane region" description="Helical" evidence="6">
    <location>
        <begin position="295"/>
        <end position="314"/>
    </location>
</feature>
<keyword evidence="5 6" id="KW-0472">Membrane</keyword>
<dbReference type="EMBL" id="CP001802">
    <property type="protein sequence ID" value="ACY22792.1"/>
    <property type="molecule type" value="Genomic_DNA"/>
</dbReference>
<evidence type="ECO:0000256" key="2">
    <source>
        <dbReference type="ARBA" id="ARBA00022448"/>
    </source>
</evidence>
<feature type="transmembrane region" description="Helical" evidence="6">
    <location>
        <begin position="264"/>
        <end position="289"/>
    </location>
</feature>
<feature type="transmembrane region" description="Helical" evidence="6">
    <location>
        <begin position="48"/>
        <end position="68"/>
    </location>
</feature>
<feature type="transmembrane region" description="Helical" evidence="6">
    <location>
        <begin position="164"/>
        <end position="184"/>
    </location>
</feature>
<dbReference type="KEGG" id="gbr:Gbro_3603"/>
<dbReference type="eggNOG" id="COG0477">
    <property type="taxonomic scope" value="Bacteria"/>
</dbReference>
<dbReference type="OrthoDB" id="9812221at2"/>
<dbReference type="GO" id="GO:0022857">
    <property type="term" value="F:transmembrane transporter activity"/>
    <property type="evidence" value="ECO:0007669"/>
    <property type="project" value="InterPro"/>
</dbReference>
<feature type="transmembrane region" description="Helical" evidence="6">
    <location>
        <begin position="335"/>
        <end position="358"/>
    </location>
</feature>
<evidence type="ECO:0000313" key="8">
    <source>
        <dbReference type="EMBL" id="ACY22792.1"/>
    </source>
</evidence>
<keyword evidence="2" id="KW-0813">Transport</keyword>
<evidence type="ECO:0000259" key="7">
    <source>
        <dbReference type="PROSITE" id="PS50850"/>
    </source>
</evidence>
<gene>
    <name evidence="8" type="ordered locus">Gbro_3603</name>
</gene>